<evidence type="ECO:0000256" key="1">
    <source>
        <dbReference type="SAM" id="SignalP"/>
    </source>
</evidence>
<reference evidence="2 3" key="1">
    <citation type="submission" date="2022-06" db="EMBL/GenBank/DDBJ databases">
        <title>Mesorhizobium sp. strain RP14 Genome sequencing and assembly.</title>
        <authorList>
            <person name="Kim I."/>
        </authorList>
    </citation>
    <scope>NUCLEOTIDE SEQUENCE [LARGE SCALE GENOMIC DNA]</scope>
    <source>
        <strain evidence="3">RP14(2022)</strain>
    </source>
</reference>
<proteinExistence type="predicted"/>
<organism evidence="2 3">
    <name type="scientific">Mesorhizobium liriopis</name>
    <dbReference type="NCBI Taxonomy" id="2953882"/>
    <lineage>
        <taxon>Bacteria</taxon>
        <taxon>Pseudomonadati</taxon>
        <taxon>Pseudomonadota</taxon>
        <taxon>Alphaproteobacteria</taxon>
        <taxon>Hyphomicrobiales</taxon>
        <taxon>Phyllobacteriaceae</taxon>
        <taxon>Mesorhizobium</taxon>
    </lineage>
</organism>
<gene>
    <name evidence="2" type="ORF">NGM99_20080</name>
</gene>
<sequence length="176" mass="18629">MKSALILALAPSLLFASASYAADKEKEFFSNARGNWVGPGEIVAGKFKGTKFVCTFVGTTPDKKMGLTLDGGCRVGVFTQKMTATVEKDGKASYKGKFQDGAKGEGLDIVSGSVVDKTKMVLGINRNQLKGAMLAKISDPDSMTVTVSVRVEKELVPVIGMSLKRVDEVATSSVPE</sequence>
<dbReference type="EMBL" id="JAMXQS010000010">
    <property type="protein sequence ID" value="MCO6052089.1"/>
    <property type="molecule type" value="Genomic_DNA"/>
</dbReference>
<feature type="signal peptide" evidence="1">
    <location>
        <begin position="1"/>
        <end position="21"/>
    </location>
</feature>
<keyword evidence="1" id="KW-0732">Signal</keyword>
<comment type="caution">
    <text evidence="2">The sequence shown here is derived from an EMBL/GenBank/DDBJ whole genome shotgun (WGS) entry which is preliminary data.</text>
</comment>
<protein>
    <submittedName>
        <fullName evidence="2">Uncharacterized protein</fullName>
    </submittedName>
</protein>
<evidence type="ECO:0000313" key="2">
    <source>
        <dbReference type="EMBL" id="MCO6052089.1"/>
    </source>
</evidence>
<evidence type="ECO:0000313" key="3">
    <source>
        <dbReference type="Proteomes" id="UP001205906"/>
    </source>
</evidence>
<dbReference type="Proteomes" id="UP001205906">
    <property type="component" value="Unassembled WGS sequence"/>
</dbReference>
<dbReference type="RefSeq" id="WP_252822282.1">
    <property type="nucleotide sequence ID" value="NZ_JAMXQS010000010.1"/>
</dbReference>
<accession>A0ABT1CB93</accession>
<feature type="chain" id="PRO_5047529290" evidence="1">
    <location>
        <begin position="22"/>
        <end position="176"/>
    </location>
</feature>
<keyword evidence="3" id="KW-1185">Reference proteome</keyword>
<name>A0ABT1CB93_9HYPH</name>